<evidence type="ECO:0000256" key="9">
    <source>
        <dbReference type="ARBA" id="ARBA00023257"/>
    </source>
</evidence>
<keyword evidence="6 13" id="KW-0406">Ion transport</keyword>
<evidence type="ECO:0000256" key="2">
    <source>
        <dbReference type="ARBA" id="ARBA00022448"/>
    </source>
</evidence>
<dbReference type="InterPro" id="IPR006201">
    <property type="entry name" value="Neur_channel"/>
</dbReference>
<evidence type="ECO:0000313" key="15">
    <source>
        <dbReference type="EMBL" id="KAL1510068.1"/>
    </source>
</evidence>
<comment type="caution">
    <text evidence="15">The sequence shown here is derived from an EMBL/GenBank/DDBJ whole genome shotgun (WGS) entry which is preliminary data.</text>
</comment>
<evidence type="ECO:0000256" key="11">
    <source>
        <dbReference type="ARBA" id="ARBA00023303"/>
    </source>
</evidence>
<evidence type="ECO:0000256" key="12">
    <source>
        <dbReference type="ARBA" id="ARBA00034104"/>
    </source>
</evidence>
<reference evidence="15 16" key="1">
    <citation type="submission" date="2024-05" db="EMBL/GenBank/DDBJ databases">
        <title>Genetic variation in Jamaican populations of the coffee berry borer (Hypothenemus hampei).</title>
        <authorList>
            <person name="Errbii M."/>
            <person name="Myrie A."/>
        </authorList>
    </citation>
    <scope>NUCLEOTIDE SEQUENCE [LARGE SCALE GENOMIC DNA]</scope>
    <source>
        <strain evidence="15">JA-Hopewell-2020-01-JO</strain>
        <tissue evidence="15">Whole body</tissue>
    </source>
</reference>
<evidence type="ECO:0000256" key="6">
    <source>
        <dbReference type="ARBA" id="ARBA00023065"/>
    </source>
</evidence>
<dbReference type="PRINTS" id="PR00252">
    <property type="entry name" value="NRIONCHANNEL"/>
</dbReference>
<evidence type="ECO:0000259" key="14">
    <source>
        <dbReference type="Pfam" id="PF02931"/>
    </source>
</evidence>
<dbReference type="InterPro" id="IPR036734">
    <property type="entry name" value="Neur_chan_lig-bd_sf"/>
</dbReference>
<gene>
    <name evidence="15" type="ORF">ABEB36_004723</name>
</gene>
<proteinExistence type="inferred from homology"/>
<keyword evidence="10" id="KW-1071">Ligand-gated ion channel</keyword>
<dbReference type="Gene3D" id="2.70.170.10">
    <property type="entry name" value="Neurotransmitter-gated ion-channel ligand-binding domain"/>
    <property type="match status" value="1"/>
</dbReference>
<organism evidence="15 16">
    <name type="scientific">Hypothenemus hampei</name>
    <name type="common">Coffee berry borer</name>
    <dbReference type="NCBI Taxonomy" id="57062"/>
    <lineage>
        <taxon>Eukaryota</taxon>
        <taxon>Metazoa</taxon>
        <taxon>Ecdysozoa</taxon>
        <taxon>Arthropoda</taxon>
        <taxon>Hexapoda</taxon>
        <taxon>Insecta</taxon>
        <taxon>Pterygota</taxon>
        <taxon>Neoptera</taxon>
        <taxon>Endopterygota</taxon>
        <taxon>Coleoptera</taxon>
        <taxon>Polyphaga</taxon>
        <taxon>Cucujiformia</taxon>
        <taxon>Curculionidae</taxon>
        <taxon>Scolytinae</taxon>
        <taxon>Hypothenemus</taxon>
    </lineage>
</organism>
<evidence type="ECO:0000256" key="1">
    <source>
        <dbReference type="ARBA" id="ARBA00009237"/>
    </source>
</evidence>
<keyword evidence="4" id="KW-0812">Transmembrane</keyword>
<dbReference type="InterPro" id="IPR006202">
    <property type="entry name" value="Neur_chan_lig-bd"/>
</dbReference>
<protein>
    <recommendedName>
        <fullName evidence="14">Neurotransmitter-gated ion-channel ligand-binding domain-containing protein</fullName>
    </recommendedName>
</protein>
<keyword evidence="7" id="KW-0472">Membrane</keyword>
<dbReference type="InterPro" id="IPR002394">
    <property type="entry name" value="Nicotinic_acetylcholine_rcpt"/>
</dbReference>
<sequence>MEKLKLEKMYSCGADDNEASLMKNLMTNYDPGVRPAQNSSLPLTVIFGVSLHHIIDVDEKNQILTTNCWITQIWMDHHLKWNASDFAEINVIRIPYQRVWRPDLILYNNADPQYQSSVINTNVIVSSNGQVVWLSHGIYRSSCDINVEYFPFDVQSCHMKWSSWTYDGYQTLTMSRENNISSKKMLEWIVIFKESSCILINNHQYLISRIMVYLHIFYQQSSRFENLLSIKKINCIKNNIFLQKIKHINSHLVLKLENSTGRCFDPRYTTTITTTTTVTSNQIIRFPDSRSAICYEKSSNCRKFGS</sequence>
<evidence type="ECO:0000256" key="4">
    <source>
        <dbReference type="ARBA" id="ARBA00022692"/>
    </source>
</evidence>
<comment type="similarity">
    <text evidence="1">Belongs to the ligand-gated ion channel (TC 1.A.9) family. Acetylcholine receptor (TC 1.A.9.1) subfamily.</text>
</comment>
<keyword evidence="11 13" id="KW-0407">Ion channel</keyword>
<dbReference type="FunFam" id="2.70.170.10:FF:000016">
    <property type="entry name" value="Nicotinic acetylcholine receptor subunit"/>
    <property type="match status" value="1"/>
</dbReference>
<dbReference type="EMBL" id="JBDJPC010000003">
    <property type="protein sequence ID" value="KAL1510068.1"/>
    <property type="molecule type" value="Genomic_DNA"/>
</dbReference>
<keyword evidence="3" id="KW-1003">Cell membrane</keyword>
<dbReference type="PROSITE" id="PS00236">
    <property type="entry name" value="NEUROTR_ION_CHANNEL"/>
    <property type="match status" value="1"/>
</dbReference>
<keyword evidence="5" id="KW-0770">Synapse</keyword>
<dbReference type="GO" id="GO:0045211">
    <property type="term" value="C:postsynaptic membrane"/>
    <property type="evidence" value="ECO:0007669"/>
    <property type="project" value="UniProtKB-SubCell"/>
</dbReference>
<accession>A0ABD1F486</accession>
<evidence type="ECO:0000313" key="16">
    <source>
        <dbReference type="Proteomes" id="UP001566132"/>
    </source>
</evidence>
<keyword evidence="2 13" id="KW-0813">Transport</keyword>
<evidence type="ECO:0000256" key="3">
    <source>
        <dbReference type="ARBA" id="ARBA00022475"/>
    </source>
</evidence>
<keyword evidence="8" id="KW-0675">Receptor</keyword>
<evidence type="ECO:0000256" key="7">
    <source>
        <dbReference type="ARBA" id="ARBA00023136"/>
    </source>
</evidence>
<dbReference type="AlphaFoldDB" id="A0ABD1F486"/>
<comment type="subcellular location">
    <subcellularLocation>
        <location evidence="12">Postsynaptic cell membrane</location>
        <topology evidence="12">Multi-pass membrane protein</topology>
    </subcellularLocation>
</comment>
<dbReference type="InterPro" id="IPR018000">
    <property type="entry name" value="Neurotransmitter_ion_chnl_CS"/>
</dbReference>
<dbReference type="PANTHER" id="PTHR18945">
    <property type="entry name" value="NEUROTRANSMITTER GATED ION CHANNEL"/>
    <property type="match status" value="1"/>
</dbReference>
<dbReference type="CDD" id="cd18997">
    <property type="entry name" value="LGIC_ECD_nAChR"/>
    <property type="match status" value="1"/>
</dbReference>
<feature type="domain" description="Neurotransmitter-gated ion-channel ligand-binding" evidence="14">
    <location>
        <begin position="19"/>
        <end position="179"/>
    </location>
</feature>
<dbReference type="SUPFAM" id="SSF63712">
    <property type="entry name" value="Nicotinic receptor ligand binding domain-like"/>
    <property type="match status" value="1"/>
</dbReference>
<dbReference type="GO" id="GO:0034220">
    <property type="term" value="P:monoatomic ion transmembrane transport"/>
    <property type="evidence" value="ECO:0007669"/>
    <property type="project" value="UniProtKB-KW"/>
</dbReference>
<keyword evidence="16" id="KW-1185">Reference proteome</keyword>
<evidence type="ECO:0000256" key="10">
    <source>
        <dbReference type="ARBA" id="ARBA00023286"/>
    </source>
</evidence>
<dbReference type="PRINTS" id="PR00254">
    <property type="entry name" value="NICOTINICR"/>
</dbReference>
<evidence type="ECO:0000256" key="5">
    <source>
        <dbReference type="ARBA" id="ARBA00023018"/>
    </source>
</evidence>
<name>A0ABD1F486_HYPHA</name>
<keyword evidence="9" id="KW-0628">Postsynaptic cell membrane</keyword>
<dbReference type="Proteomes" id="UP001566132">
    <property type="component" value="Unassembled WGS sequence"/>
</dbReference>
<evidence type="ECO:0000256" key="13">
    <source>
        <dbReference type="RuleBase" id="RU000687"/>
    </source>
</evidence>
<dbReference type="Pfam" id="PF02931">
    <property type="entry name" value="Neur_chan_LBD"/>
    <property type="match status" value="1"/>
</dbReference>
<evidence type="ECO:0000256" key="8">
    <source>
        <dbReference type="ARBA" id="ARBA00023170"/>
    </source>
</evidence>